<organism evidence="2 3">
    <name type="scientific">Halalkalibacter oceani</name>
    <dbReference type="NCBI Taxonomy" id="1653776"/>
    <lineage>
        <taxon>Bacteria</taxon>
        <taxon>Bacillati</taxon>
        <taxon>Bacillota</taxon>
        <taxon>Bacilli</taxon>
        <taxon>Bacillales</taxon>
        <taxon>Bacillaceae</taxon>
        <taxon>Halalkalibacter</taxon>
    </lineage>
</organism>
<dbReference type="RefSeq" id="WP_251224278.1">
    <property type="nucleotide sequence ID" value="NZ_JAMBOL010000016.1"/>
</dbReference>
<name>A0A9X2DRC8_9BACI</name>
<evidence type="ECO:0008006" key="4">
    <source>
        <dbReference type="Google" id="ProtNLM"/>
    </source>
</evidence>
<evidence type="ECO:0000256" key="1">
    <source>
        <dbReference type="SAM" id="MobiDB-lite"/>
    </source>
</evidence>
<keyword evidence="3" id="KW-1185">Reference proteome</keyword>
<dbReference type="AlphaFoldDB" id="A0A9X2DRC8"/>
<dbReference type="PROSITE" id="PS51257">
    <property type="entry name" value="PROKAR_LIPOPROTEIN"/>
    <property type="match status" value="1"/>
</dbReference>
<gene>
    <name evidence="2" type="ORF">M3202_15850</name>
</gene>
<accession>A0A9X2DRC8</accession>
<protein>
    <recommendedName>
        <fullName evidence="4">Lipoprotein</fullName>
    </recommendedName>
</protein>
<dbReference type="Proteomes" id="UP001139179">
    <property type="component" value="Unassembled WGS sequence"/>
</dbReference>
<sequence length="101" mass="11285">MKTSTVNFILGSALLAGGACLMKSACQQMQRENVKVREDIDVWEGDKRESVDADKVPEEKGLTQLDSAHRNDWVANGFPQTHRAQSELAEDAKWSDSTNKY</sequence>
<feature type="region of interest" description="Disordered" evidence="1">
    <location>
        <begin position="77"/>
        <end position="101"/>
    </location>
</feature>
<dbReference type="EMBL" id="JAMBOL010000016">
    <property type="protein sequence ID" value="MCM3715544.1"/>
    <property type="molecule type" value="Genomic_DNA"/>
</dbReference>
<proteinExistence type="predicted"/>
<evidence type="ECO:0000313" key="2">
    <source>
        <dbReference type="EMBL" id="MCM3715544.1"/>
    </source>
</evidence>
<evidence type="ECO:0000313" key="3">
    <source>
        <dbReference type="Proteomes" id="UP001139179"/>
    </source>
</evidence>
<reference evidence="2" key="1">
    <citation type="submission" date="2022-05" db="EMBL/GenBank/DDBJ databases">
        <title>Comparative Genomics of Spacecraft Associated Microbes.</title>
        <authorList>
            <person name="Tran M.T."/>
            <person name="Wright A."/>
            <person name="Seuylemezian A."/>
            <person name="Eisen J."/>
            <person name="Coil D."/>
        </authorList>
    </citation>
    <scope>NUCLEOTIDE SEQUENCE</scope>
    <source>
        <strain evidence="2">214.1.1</strain>
    </source>
</reference>
<comment type="caution">
    <text evidence="2">The sequence shown here is derived from an EMBL/GenBank/DDBJ whole genome shotgun (WGS) entry which is preliminary data.</text>
</comment>